<sequence>MYVLQRLSWAMKSLKSNDVKRRCVTLTRWIQQNWSQYLTHQYGCAENQSVKKFVASSFVEQGCDFGGYTQVQAKRSCVKLAIRLCHGVGDTYCMRISPSRCKYIVQRVNRKRKGEELGHNKGEPRSWNFDVIVGGLVFCPRIKLVIVCHEEAIVYKDALTSELEFSSEPMVNPQHVNDVNWKIETSLSDSDDEKYDIIYDNDLFSYKIFPVNDLKLDMGNGDDKIDIKQSSGGLHTAEVTESVGFRAYWANSLREMASKAELRNY</sequence>
<evidence type="ECO:0000313" key="2">
    <source>
        <dbReference type="Proteomes" id="UP001151760"/>
    </source>
</evidence>
<name>A0ABQ5DSN4_9ASTR</name>
<dbReference type="Proteomes" id="UP001151760">
    <property type="component" value="Unassembled WGS sequence"/>
</dbReference>
<organism evidence="1 2">
    <name type="scientific">Tanacetum coccineum</name>
    <dbReference type="NCBI Taxonomy" id="301880"/>
    <lineage>
        <taxon>Eukaryota</taxon>
        <taxon>Viridiplantae</taxon>
        <taxon>Streptophyta</taxon>
        <taxon>Embryophyta</taxon>
        <taxon>Tracheophyta</taxon>
        <taxon>Spermatophyta</taxon>
        <taxon>Magnoliopsida</taxon>
        <taxon>eudicotyledons</taxon>
        <taxon>Gunneridae</taxon>
        <taxon>Pentapetalae</taxon>
        <taxon>asterids</taxon>
        <taxon>campanulids</taxon>
        <taxon>Asterales</taxon>
        <taxon>Asteraceae</taxon>
        <taxon>Asteroideae</taxon>
        <taxon>Anthemideae</taxon>
        <taxon>Anthemidinae</taxon>
        <taxon>Tanacetum</taxon>
    </lineage>
</organism>
<gene>
    <name evidence="1" type="ORF">Tco_0941158</name>
</gene>
<reference evidence="1" key="1">
    <citation type="journal article" date="2022" name="Int. J. Mol. Sci.">
        <title>Draft Genome of Tanacetum Coccineum: Genomic Comparison of Closely Related Tanacetum-Family Plants.</title>
        <authorList>
            <person name="Yamashiro T."/>
            <person name="Shiraishi A."/>
            <person name="Nakayama K."/>
            <person name="Satake H."/>
        </authorList>
    </citation>
    <scope>NUCLEOTIDE SEQUENCE</scope>
</reference>
<accession>A0ABQ5DSN4</accession>
<evidence type="ECO:0000313" key="1">
    <source>
        <dbReference type="EMBL" id="GJT41293.1"/>
    </source>
</evidence>
<comment type="caution">
    <text evidence="1">The sequence shown here is derived from an EMBL/GenBank/DDBJ whole genome shotgun (WGS) entry which is preliminary data.</text>
</comment>
<proteinExistence type="predicted"/>
<protein>
    <submittedName>
        <fullName evidence="1">Uncharacterized protein</fullName>
    </submittedName>
</protein>
<dbReference type="EMBL" id="BQNB010015550">
    <property type="protein sequence ID" value="GJT41293.1"/>
    <property type="molecule type" value="Genomic_DNA"/>
</dbReference>
<reference evidence="1" key="2">
    <citation type="submission" date="2022-01" db="EMBL/GenBank/DDBJ databases">
        <authorList>
            <person name="Yamashiro T."/>
            <person name="Shiraishi A."/>
            <person name="Satake H."/>
            <person name="Nakayama K."/>
        </authorList>
    </citation>
    <scope>NUCLEOTIDE SEQUENCE</scope>
</reference>
<keyword evidence="2" id="KW-1185">Reference proteome</keyword>